<comment type="subcellular location">
    <subcellularLocation>
        <location evidence="1">Cell membrane</location>
        <topology evidence="1">Multi-pass membrane protein</topology>
    </subcellularLocation>
</comment>
<dbReference type="GO" id="GO:0050897">
    <property type="term" value="F:cobalt ion binding"/>
    <property type="evidence" value="ECO:0007669"/>
    <property type="project" value="TreeGrafter"/>
</dbReference>
<keyword evidence="10" id="KW-1185">Reference proteome</keyword>
<evidence type="ECO:0000313" key="9">
    <source>
        <dbReference type="EMBL" id="ALI35961.1"/>
    </source>
</evidence>
<evidence type="ECO:0000256" key="2">
    <source>
        <dbReference type="ARBA" id="ARBA00009765"/>
    </source>
</evidence>
<dbReference type="Pfam" id="PF01544">
    <property type="entry name" value="CorA"/>
    <property type="match status" value="1"/>
</dbReference>
<organism evidence="9 10">
    <name type="scientific">Candidatus Nitrosocosmicus oleophilus</name>
    <dbReference type="NCBI Taxonomy" id="1353260"/>
    <lineage>
        <taxon>Archaea</taxon>
        <taxon>Nitrososphaerota</taxon>
        <taxon>Nitrososphaeria</taxon>
        <taxon>Nitrososphaerales</taxon>
        <taxon>Nitrososphaeraceae</taxon>
        <taxon>Candidatus Nitrosocosmicus</taxon>
    </lineage>
</organism>
<dbReference type="Proteomes" id="UP000058925">
    <property type="component" value="Chromosome"/>
</dbReference>
<evidence type="ECO:0000256" key="3">
    <source>
        <dbReference type="ARBA" id="ARBA00022448"/>
    </source>
</evidence>
<keyword evidence="3" id="KW-0813">Transport</keyword>
<dbReference type="AlphaFoldDB" id="A0A654M0A3"/>
<feature type="transmembrane region" description="Helical" evidence="8">
    <location>
        <begin position="177"/>
        <end position="199"/>
    </location>
</feature>
<dbReference type="SUPFAM" id="SSF143865">
    <property type="entry name" value="CorA soluble domain-like"/>
    <property type="match status" value="1"/>
</dbReference>
<feature type="transmembrane region" description="Helical" evidence="8">
    <location>
        <begin position="146"/>
        <end position="165"/>
    </location>
</feature>
<reference evidence="10" key="1">
    <citation type="submission" date="2015-10" db="EMBL/GenBank/DDBJ databases">
        <title>Niche specialization of a soil ammonia-oxidizing archaeon, Candidatus Nitrosocosmicus oleophilus.</title>
        <authorList>
            <person name="Jung M.-Y."/>
            <person name="Rhee S.-K."/>
        </authorList>
    </citation>
    <scope>NUCLEOTIDE SEQUENCE [LARGE SCALE GENOMIC DNA]</scope>
    <source>
        <strain evidence="10">MY3</strain>
    </source>
</reference>
<dbReference type="PANTHER" id="PTHR46494">
    <property type="entry name" value="CORA FAMILY METAL ION TRANSPORTER (EUROFUNG)"/>
    <property type="match status" value="1"/>
</dbReference>
<dbReference type="GO" id="GO:0015087">
    <property type="term" value="F:cobalt ion transmembrane transporter activity"/>
    <property type="evidence" value="ECO:0007669"/>
    <property type="project" value="TreeGrafter"/>
</dbReference>
<comment type="similarity">
    <text evidence="2">Belongs to the CorA metal ion transporter (MIT) (TC 1.A.35) family.</text>
</comment>
<dbReference type="GO" id="GO:0015095">
    <property type="term" value="F:magnesium ion transmembrane transporter activity"/>
    <property type="evidence" value="ECO:0007669"/>
    <property type="project" value="TreeGrafter"/>
</dbReference>
<gene>
    <name evidence="9" type="primary">corA_2</name>
    <name evidence="9" type="ORF">NMY3_01758</name>
</gene>
<dbReference type="OrthoDB" id="28779at2157"/>
<keyword evidence="5 8" id="KW-0812">Transmembrane</keyword>
<proteinExistence type="inferred from homology"/>
<keyword evidence="7 8" id="KW-0472">Membrane</keyword>
<evidence type="ECO:0000313" key="10">
    <source>
        <dbReference type="Proteomes" id="UP000058925"/>
    </source>
</evidence>
<dbReference type="Gene3D" id="1.20.58.340">
    <property type="entry name" value="Magnesium transport protein CorA, transmembrane region"/>
    <property type="match status" value="2"/>
</dbReference>
<dbReference type="PANTHER" id="PTHR46494:SF1">
    <property type="entry name" value="CORA FAMILY METAL ION TRANSPORTER (EUROFUNG)"/>
    <property type="match status" value="1"/>
</dbReference>
<evidence type="ECO:0000256" key="5">
    <source>
        <dbReference type="ARBA" id="ARBA00022692"/>
    </source>
</evidence>
<evidence type="ECO:0000256" key="7">
    <source>
        <dbReference type="ARBA" id="ARBA00023136"/>
    </source>
</evidence>
<dbReference type="EMBL" id="CP012850">
    <property type="protein sequence ID" value="ALI35961.1"/>
    <property type="molecule type" value="Genomic_DNA"/>
</dbReference>
<keyword evidence="6 8" id="KW-1133">Transmembrane helix</keyword>
<dbReference type="InterPro" id="IPR045861">
    <property type="entry name" value="CorA_cytoplasmic_dom"/>
</dbReference>
<dbReference type="KEGG" id="taa:NMY3_01758"/>
<dbReference type="GO" id="GO:0005886">
    <property type="term" value="C:plasma membrane"/>
    <property type="evidence" value="ECO:0007669"/>
    <property type="project" value="UniProtKB-SubCell"/>
</dbReference>
<evidence type="ECO:0000256" key="4">
    <source>
        <dbReference type="ARBA" id="ARBA00022475"/>
    </source>
</evidence>
<accession>A0A654M0A3</accession>
<evidence type="ECO:0000256" key="8">
    <source>
        <dbReference type="SAM" id="Phobius"/>
    </source>
</evidence>
<protein>
    <submittedName>
        <fullName evidence="9">Magnesium transport protein CorA</fullName>
    </submittedName>
</protein>
<dbReference type="GO" id="GO:0000287">
    <property type="term" value="F:magnesium ion binding"/>
    <property type="evidence" value="ECO:0007669"/>
    <property type="project" value="TreeGrafter"/>
</dbReference>
<evidence type="ECO:0000256" key="6">
    <source>
        <dbReference type="ARBA" id="ARBA00022989"/>
    </source>
</evidence>
<dbReference type="SUPFAM" id="SSF144083">
    <property type="entry name" value="Magnesium transport protein CorA, transmembrane region"/>
    <property type="match status" value="1"/>
</dbReference>
<keyword evidence="4" id="KW-1003">Cell membrane</keyword>
<evidence type="ECO:0000256" key="1">
    <source>
        <dbReference type="ARBA" id="ARBA00004651"/>
    </source>
</evidence>
<dbReference type="InterPro" id="IPR045863">
    <property type="entry name" value="CorA_TM1_TM2"/>
</dbReference>
<sequence>MISPIKHIFEPKNKKLKDPNIDALYYTIISEVIGKYEHLLTSIEHTITDLEQKFLYKKPSKSMFSYLDTVAKQIIILRRHFWYTHDIMNFLSHTQADKDEIKYLRMAYDDINQLIELIESYRDTINSTRDLYIANVSLQLSDTMRILTIFSVILLPLTLIVGIYRMNGLDLSHLNNIPSGFVIVILTMGVIVLLLLLFFKHKQWIFIKEREESVLS</sequence>
<name>A0A654M0A3_9ARCH</name>
<dbReference type="InterPro" id="IPR002523">
    <property type="entry name" value="MgTranspt_CorA/ZnTranspt_ZntB"/>
</dbReference>